<dbReference type="SUPFAM" id="SSF54695">
    <property type="entry name" value="POZ domain"/>
    <property type="match status" value="1"/>
</dbReference>
<feature type="domain" description="BTB" evidence="1">
    <location>
        <begin position="77"/>
        <end position="146"/>
    </location>
</feature>
<sequence length="307" mass="33865">MRRGDPDCPSYCGSCAIDCRCSYCNYCHTCQKYNTSQHTWQHTCVAANTASVAEGHGTISSFLTETSDRFVEFFETEIFTIKVGEDPQKTFFVHKDALSNASTVLKQQVNSEMKEGQTKSITLEENPIAFSLFIQFCYFGGYGYDDAVKEDALSVHASVYVLAEKIGALGLKDLALQKATALCANAASSRSGEKSNDEKGLLKSLQFRLPDTVPIIYDGTYDEHSGKLPSTLVEGSKRKQKVVIPVTSRDGFRLLLAKFAAAHIDQLRKAELFMLMVQEYPAFGLDVLLFTNPGSPISVDDKGNLKL</sequence>
<dbReference type="InterPro" id="IPR011333">
    <property type="entry name" value="SKP1/BTB/POZ_sf"/>
</dbReference>
<accession>A0AAV9U3B2</accession>
<dbReference type="AlphaFoldDB" id="A0AAV9U3B2"/>
<evidence type="ECO:0000313" key="2">
    <source>
        <dbReference type="EMBL" id="KAK6332432.1"/>
    </source>
</evidence>
<reference evidence="2 3" key="1">
    <citation type="submission" date="2019-10" db="EMBL/GenBank/DDBJ databases">
        <authorList>
            <person name="Palmer J.M."/>
        </authorList>
    </citation>
    <scope>NUCLEOTIDE SEQUENCE [LARGE SCALE GENOMIC DNA]</scope>
    <source>
        <strain evidence="2 3">TWF696</strain>
    </source>
</reference>
<gene>
    <name evidence="2" type="ORF">TWF696_003147</name>
</gene>
<proteinExistence type="predicted"/>
<dbReference type="Gene3D" id="3.30.710.10">
    <property type="entry name" value="Potassium Channel Kv1.1, Chain A"/>
    <property type="match status" value="1"/>
</dbReference>
<name>A0AAV9U3B2_9PEZI</name>
<organism evidence="2 3">
    <name type="scientific">Orbilia brochopaga</name>
    <dbReference type="NCBI Taxonomy" id="3140254"/>
    <lineage>
        <taxon>Eukaryota</taxon>
        <taxon>Fungi</taxon>
        <taxon>Dikarya</taxon>
        <taxon>Ascomycota</taxon>
        <taxon>Pezizomycotina</taxon>
        <taxon>Orbiliomycetes</taxon>
        <taxon>Orbiliales</taxon>
        <taxon>Orbiliaceae</taxon>
        <taxon>Orbilia</taxon>
    </lineage>
</organism>
<dbReference type="InterPro" id="IPR000210">
    <property type="entry name" value="BTB/POZ_dom"/>
</dbReference>
<protein>
    <recommendedName>
        <fullName evidence="1">BTB domain-containing protein</fullName>
    </recommendedName>
</protein>
<dbReference type="PROSITE" id="PS50097">
    <property type="entry name" value="BTB"/>
    <property type="match status" value="1"/>
</dbReference>
<evidence type="ECO:0000313" key="3">
    <source>
        <dbReference type="Proteomes" id="UP001375240"/>
    </source>
</evidence>
<evidence type="ECO:0000259" key="1">
    <source>
        <dbReference type="PROSITE" id="PS50097"/>
    </source>
</evidence>
<dbReference type="Pfam" id="PF00651">
    <property type="entry name" value="BTB"/>
    <property type="match status" value="1"/>
</dbReference>
<dbReference type="CDD" id="cd18186">
    <property type="entry name" value="BTB_POZ_ZBTB_KLHL-like"/>
    <property type="match status" value="1"/>
</dbReference>
<comment type="caution">
    <text evidence="2">The sequence shown here is derived from an EMBL/GenBank/DDBJ whole genome shotgun (WGS) entry which is preliminary data.</text>
</comment>
<dbReference type="EMBL" id="JAVHNQ010000015">
    <property type="protein sequence ID" value="KAK6332432.1"/>
    <property type="molecule type" value="Genomic_DNA"/>
</dbReference>
<dbReference type="PANTHER" id="PTHR47843:SF2">
    <property type="entry name" value="BTB DOMAIN-CONTAINING PROTEIN"/>
    <property type="match status" value="1"/>
</dbReference>
<keyword evidence="3" id="KW-1185">Reference proteome</keyword>
<dbReference type="Proteomes" id="UP001375240">
    <property type="component" value="Unassembled WGS sequence"/>
</dbReference>
<dbReference type="PANTHER" id="PTHR47843">
    <property type="entry name" value="BTB DOMAIN-CONTAINING PROTEIN-RELATED"/>
    <property type="match status" value="1"/>
</dbReference>